<name>A0A7R9MF94_9ACAR</name>
<dbReference type="InterPro" id="IPR003599">
    <property type="entry name" value="Ig_sub"/>
</dbReference>
<dbReference type="OrthoDB" id="6516924at2759"/>
<dbReference type="EMBL" id="OC931376">
    <property type="protein sequence ID" value="CAD7659110.1"/>
    <property type="molecule type" value="Genomic_DNA"/>
</dbReference>
<dbReference type="Gene3D" id="2.60.40.10">
    <property type="entry name" value="Immunoglobulins"/>
    <property type="match status" value="4"/>
</dbReference>
<proteinExistence type="predicted"/>
<dbReference type="EMBL" id="CAJPVJ010016551">
    <property type="protein sequence ID" value="CAG2176272.1"/>
    <property type="molecule type" value="Genomic_DNA"/>
</dbReference>
<dbReference type="SMART" id="SM00408">
    <property type="entry name" value="IGc2"/>
    <property type="match status" value="3"/>
</dbReference>
<dbReference type="InterPro" id="IPR013783">
    <property type="entry name" value="Ig-like_fold"/>
</dbReference>
<dbReference type="InterPro" id="IPR007110">
    <property type="entry name" value="Ig-like_dom"/>
</dbReference>
<organism evidence="3">
    <name type="scientific">Oppiella nova</name>
    <dbReference type="NCBI Taxonomy" id="334625"/>
    <lineage>
        <taxon>Eukaryota</taxon>
        <taxon>Metazoa</taxon>
        <taxon>Ecdysozoa</taxon>
        <taxon>Arthropoda</taxon>
        <taxon>Chelicerata</taxon>
        <taxon>Arachnida</taxon>
        <taxon>Acari</taxon>
        <taxon>Acariformes</taxon>
        <taxon>Sarcoptiformes</taxon>
        <taxon>Oribatida</taxon>
        <taxon>Brachypylina</taxon>
        <taxon>Oppioidea</taxon>
        <taxon>Oppiidae</taxon>
        <taxon>Oppiella</taxon>
    </lineage>
</organism>
<evidence type="ECO:0000259" key="2">
    <source>
        <dbReference type="PROSITE" id="PS50835"/>
    </source>
</evidence>
<dbReference type="Proteomes" id="UP000728032">
    <property type="component" value="Unassembled WGS sequence"/>
</dbReference>
<sequence length="486" mass="53175">LDITSSRVEDAGKYTCLAVNHLGEAETSCNIIIEAKRAVPHHSPSPVVISPPTTRISTPTPRSPVPPLDTYIRDYKAESKRQQQSYSSKRHDSSNYSSHQTYSSDTSSYRSSSLKSSSKYQSNYSSSKYKSDSKTSAIGSGSSSYSDSKRSVPLSTSPTTPTTPGGSRRRQSTKEIALEKNDFIAPEFTDKLKDLKIKDGESLTLKAVVKGDPEPQIQWLKNGKPLSSSDIIDLKYKNGVASLNINEVFPEDEGDYECIATNSEGKVSTKCKLTIIPMEEKPKSETGPSKPPRIVEHLNSSSISDGQPVTLKCNIKCQTKFDIIWLHNDKEIKSSPDFLYKTEGDNYLLEIPEIFPEDSGIYTCEAFNDAGEAFSSCTLDVNVPNEEPKGPGITLYPQSVTTHEGSKITFNLETIRSAQTVEWIKDSKPVEESSGNQTSKSSDNAFSLTIPSVRLTDVGQYTAKATDATGTSSATFSLNVMTEADL</sequence>
<dbReference type="FunFam" id="2.60.40.10:FF:000097">
    <property type="entry name" value="Bent, isoform F"/>
    <property type="match status" value="1"/>
</dbReference>
<accession>A0A7R9MF94</accession>
<feature type="domain" description="Ig-like" evidence="2">
    <location>
        <begin position="186"/>
        <end position="274"/>
    </location>
</feature>
<dbReference type="InterPro" id="IPR003598">
    <property type="entry name" value="Ig_sub2"/>
</dbReference>
<reference evidence="3" key="1">
    <citation type="submission" date="2020-11" db="EMBL/GenBank/DDBJ databases">
        <authorList>
            <person name="Tran Van P."/>
        </authorList>
    </citation>
    <scope>NUCLEOTIDE SEQUENCE</scope>
</reference>
<dbReference type="SUPFAM" id="SSF48726">
    <property type="entry name" value="Immunoglobulin"/>
    <property type="match status" value="4"/>
</dbReference>
<dbReference type="PROSITE" id="PS50835">
    <property type="entry name" value="IG_LIKE"/>
    <property type="match status" value="3"/>
</dbReference>
<dbReference type="AlphaFoldDB" id="A0A7R9MF94"/>
<evidence type="ECO:0000313" key="3">
    <source>
        <dbReference type="EMBL" id="CAD7659110.1"/>
    </source>
</evidence>
<feature type="non-terminal residue" evidence="3">
    <location>
        <position position="486"/>
    </location>
</feature>
<feature type="compositionally biased region" description="Low complexity" evidence="1">
    <location>
        <begin position="155"/>
        <end position="166"/>
    </location>
</feature>
<dbReference type="Pfam" id="PF07679">
    <property type="entry name" value="I-set"/>
    <property type="match status" value="3"/>
</dbReference>
<feature type="compositionally biased region" description="Low complexity" evidence="1">
    <location>
        <begin position="94"/>
        <end position="146"/>
    </location>
</feature>
<keyword evidence="4" id="KW-1185">Reference proteome</keyword>
<dbReference type="SMART" id="SM00409">
    <property type="entry name" value="IG"/>
    <property type="match status" value="3"/>
</dbReference>
<dbReference type="PANTHER" id="PTHR47633:SF4">
    <property type="entry name" value="MYOPALLADIN ISOFORM X1"/>
    <property type="match status" value="1"/>
</dbReference>
<feature type="region of interest" description="Disordered" evidence="1">
    <location>
        <begin position="40"/>
        <end position="175"/>
    </location>
</feature>
<evidence type="ECO:0000313" key="4">
    <source>
        <dbReference type="Proteomes" id="UP000728032"/>
    </source>
</evidence>
<dbReference type="InterPro" id="IPR013098">
    <property type="entry name" value="Ig_I-set"/>
</dbReference>
<feature type="compositionally biased region" description="Basic and acidic residues" evidence="1">
    <location>
        <begin position="71"/>
        <end position="81"/>
    </location>
</feature>
<gene>
    <name evidence="3" type="ORF">ONB1V03_LOCUS15706</name>
</gene>
<dbReference type="FunFam" id="2.60.40.10:FF:000612">
    <property type="entry name" value="palladin isoform X1"/>
    <property type="match status" value="1"/>
</dbReference>
<protein>
    <recommendedName>
        <fullName evidence="2">Ig-like domain-containing protein</fullName>
    </recommendedName>
</protein>
<dbReference type="PANTHER" id="PTHR47633">
    <property type="entry name" value="IMMUNOGLOBULIN"/>
    <property type="match status" value="1"/>
</dbReference>
<feature type="compositionally biased region" description="Low complexity" evidence="1">
    <location>
        <begin position="41"/>
        <end position="60"/>
    </location>
</feature>
<dbReference type="InterPro" id="IPR036179">
    <property type="entry name" value="Ig-like_dom_sf"/>
</dbReference>
<feature type="domain" description="Ig-like" evidence="2">
    <location>
        <begin position="292"/>
        <end position="380"/>
    </location>
</feature>
<feature type="domain" description="Ig-like" evidence="2">
    <location>
        <begin position="391"/>
        <end position="479"/>
    </location>
</feature>
<evidence type="ECO:0000256" key="1">
    <source>
        <dbReference type="SAM" id="MobiDB-lite"/>
    </source>
</evidence>